<name>A0ACA9Y8P3_9ASCO</name>
<proteinExistence type="predicted"/>
<evidence type="ECO:0000313" key="1">
    <source>
        <dbReference type="EMBL" id="CAH6721226.1"/>
    </source>
</evidence>
<gene>
    <name evidence="1" type="ORF">CLIB1444_05S06370</name>
</gene>
<organism evidence="1 2">
    <name type="scientific">[Candida] jaroonii</name>
    <dbReference type="NCBI Taxonomy" id="467808"/>
    <lineage>
        <taxon>Eukaryota</taxon>
        <taxon>Fungi</taxon>
        <taxon>Dikarya</taxon>
        <taxon>Ascomycota</taxon>
        <taxon>Saccharomycotina</taxon>
        <taxon>Pichiomycetes</taxon>
        <taxon>Debaryomycetaceae</taxon>
        <taxon>Yamadazyma</taxon>
    </lineage>
</organism>
<reference evidence="1" key="1">
    <citation type="submission" date="2022-06" db="EMBL/GenBank/DDBJ databases">
        <authorList>
            <person name="Legras J.-L."/>
            <person name="Devillers H."/>
            <person name="Grondin C."/>
        </authorList>
    </citation>
    <scope>NUCLEOTIDE SEQUENCE</scope>
    <source>
        <strain evidence="1">CLIB 1444</strain>
    </source>
</reference>
<dbReference type="Proteomes" id="UP001152531">
    <property type="component" value="Unassembled WGS sequence"/>
</dbReference>
<comment type="caution">
    <text evidence="1">The sequence shown here is derived from an EMBL/GenBank/DDBJ whole genome shotgun (WGS) entry which is preliminary data.</text>
</comment>
<dbReference type="EMBL" id="CALSDN010000005">
    <property type="protein sequence ID" value="CAH6721226.1"/>
    <property type="molecule type" value="Genomic_DNA"/>
</dbReference>
<sequence>MGKTSHRGTLKKEKKPFKSKHSTKGQLKNVNKGKVEKTSGNGIKLKQLSKIDRKNQARQLKDNKILETKLIRKIFEGSNGVEKIITIIPLTDDLSASEIIKKLLYSIEEPNVPDFQIPSITNIKVNRFRSNLKVIIPDPTNLLSILDATKVSDFTIFGISATSEVDPEYGETILRALIAQGIGSVIGVLPNLVTSYPKRNLQLDIRQSLTSFFKHFFPAEEKLFALEIENECSNCIRTICQKFPKSVNWRDNRGYMIADNVTYEENLLVVEGSVRGIGFNTNNLVHLPGHGDFQISHIEKLARKQDDEMNDIIEPNENQETLEELNPEELEMDEDYFEYNDEDVGIRMDGKNYFNDGPQQPQRRFKLPKGTSEYQSKWLLDDVLEGVSDTESIGDEDEEQDMEILDEMRDDIEEGDEQDDNEEEDGDMFVDLTPEEEQRQLESYRSQIKDDLEFPDEIELKPTDSAKEVMKKYRGIKSLANCDWEVDEADEEAPEEWNRLLRISNYKSTKNKVVKDTIKNCQVNMGNKVRMFIKAPTLNIDTSKPFIVYGLLEHEHKLGVINFSFQNWEGFEESIPSNEPIIAQYGPRRQIINPLFNQATNNPNNVHKLEKFHHQGNVSVATCIGPILFNNAPTIFFKQLEDGSLKLIGQGTFLNCDHSRIVVERSILTGHPVKIHKNVVTVRYMFFNPNDINWFKAVPLYTGSGRSGFIKESLGTHGYFKANFDGKLSAQDVVAMNLYKRTWPQRSVMFNQ</sequence>
<evidence type="ECO:0000313" key="2">
    <source>
        <dbReference type="Proteomes" id="UP001152531"/>
    </source>
</evidence>
<keyword evidence="2" id="KW-1185">Reference proteome</keyword>
<protein>
    <submittedName>
        <fullName evidence="1">Ribosome biogenesis protein Tsr1p</fullName>
    </submittedName>
</protein>
<accession>A0ACA9Y8P3</accession>